<feature type="domain" description="VWFA" evidence="3">
    <location>
        <begin position="185"/>
        <end position="385"/>
    </location>
</feature>
<keyword evidence="2" id="KW-0812">Transmembrane</keyword>
<dbReference type="EMBL" id="JAEIOT010000004">
    <property type="protein sequence ID" value="MBI8999648.1"/>
    <property type="molecule type" value="Genomic_DNA"/>
</dbReference>
<dbReference type="SUPFAM" id="SSF53300">
    <property type="entry name" value="vWA-like"/>
    <property type="match status" value="1"/>
</dbReference>
<dbReference type="CDD" id="cd00198">
    <property type="entry name" value="vWFA"/>
    <property type="match status" value="1"/>
</dbReference>
<reference evidence="4 5" key="1">
    <citation type="submission" date="2020-12" db="EMBL/GenBank/DDBJ databases">
        <title>Genome public.</title>
        <authorList>
            <person name="Sun Q."/>
        </authorList>
    </citation>
    <scope>NUCLEOTIDE SEQUENCE [LARGE SCALE GENOMIC DNA]</scope>
    <source>
        <strain evidence="4 5">CCM 8864</strain>
    </source>
</reference>
<name>A0ABS0VSA2_9CORY</name>
<keyword evidence="2" id="KW-1133">Transmembrane helix</keyword>
<dbReference type="SMART" id="SM00327">
    <property type="entry name" value="VWA"/>
    <property type="match status" value="1"/>
</dbReference>
<evidence type="ECO:0000256" key="2">
    <source>
        <dbReference type="SAM" id="Phobius"/>
    </source>
</evidence>
<comment type="caution">
    <text evidence="4">The sequence shown here is derived from an EMBL/GenBank/DDBJ whole genome shotgun (WGS) entry which is preliminary data.</text>
</comment>
<accession>A0ABS0VSA2</accession>
<gene>
    <name evidence="4" type="ORF">JDV76_01445</name>
</gene>
<evidence type="ECO:0000313" key="4">
    <source>
        <dbReference type="EMBL" id="MBI8999648.1"/>
    </source>
</evidence>
<evidence type="ECO:0000313" key="5">
    <source>
        <dbReference type="Proteomes" id="UP000625574"/>
    </source>
</evidence>
<dbReference type="Proteomes" id="UP000625574">
    <property type="component" value="Unassembled WGS sequence"/>
</dbReference>
<organism evidence="4 5">
    <name type="scientific">Corynebacterium marambiense</name>
    <dbReference type="NCBI Taxonomy" id="2765364"/>
    <lineage>
        <taxon>Bacteria</taxon>
        <taxon>Bacillati</taxon>
        <taxon>Actinomycetota</taxon>
        <taxon>Actinomycetes</taxon>
        <taxon>Mycobacteriales</taxon>
        <taxon>Corynebacteriaceae</taxon>
        <taxon>Corynebacterium</taxon>
    </lineage>
</organism>
<evidence type="ECO:0000259" key="3">
    <source>
        <dbReference type="PROSITE" id="PS50234"/>
    </source>
</evidence>
<keyword evidence="2" id="KW-0472">Membrane</keyword>
<dbReference type="InterPro" id="IPR002035">
    <property type="entry name" value="VWF_A"/>
</dbReference>
<dbReference type="RefSeq" id="WP_198735084.1">
    <property type="nucleotide sequence ID" value="NZ_JAEIOT010000004.1"/>
</dbReference>
<keyword evidence="5" id="KW-1185">Reference proteome</keyword>
<feature type="transmembrane region" description="Helical" evidence="2">
    <location>
        <begin position="21"/>
        <end position="39"/>
    </location>
</feature>
<protein>
    <submittedName>
        <fullName evidence="4">VWA domain-containing protein</fullName>
    </submittedName>
</protein>
<sequence>MSEQQNCTIPAGGVTFTIKRVFALIATVALLIAIVAVQVSPRDASADEVQESQRRTPVETPERASAGLPNRATSPWVPVDGADTLSEAPAAESRIIDSTSGLNTPELQTSAQQAGRLPQEYEDALANWPEDEANGFREYYLENPDELVHIDVHRLIRTAEPVGTFDVRVAKNAPRADPSLQCGLKIAIVFDVSSSIPDADPNGIQKIKKAADSVIDQLAGTSTTLGLYNFAQQANVVPEAKFGPKILTESNAKEAKDKVAQLTSKPSFRSTDWAAGLEQVRGQGYDSVLFVTDGLPNRPGNAPGDNAVSYSLKQAQLVADRLIEENTKIIPIYVGEEKQVSVVVPNCKKILQGECTTVHWASENASQSFYLPSLRPRGVTYSDRLAGGGVVPESELNKVSCQTSNKWAAISNPYGLVYKPNACTYGASNNYVTTHAVSTPKRVTGSLAHDGEAVALSDFSKLGEELLKQTQGCIVNPPQVDPEITFSKLVRSQSAAAVEANNKSDAYDLGNDNDYPTFLVDYKLTNTGDIPVGYFELVDNQLEVSSGESGLTLDGLNCGENNDVALSSDKKTARVTLRNPLVRGRSLICTQTKNIVDLKFQNTDNPDAPIKYFGNEATVTAKKNAGDSGAATVSDNAWVKASPNLTLFKTFQGGPTRVVTGPVGQRFNTEYTVVLTNSGYVDGKVPELTDTPRTARGLKVIEMTAFNSPISNTGNLDAQNELIVGDQPVSLVDIDGDGLNWRLADDKLRVLKARHKGNFQIKVTYEVTEALQGADADSYICEKSRSKNNVGRGVNNTISAKQGNGIAEVRNANNAHVCISIQRADAAVTKKINDQGTPVNPSQSVDDQKSAKTISIPPGASEFKVSYVIRNNSVRGPKYLNDPTSELPRGAIVSAKVTDYVLDSAGNRTTKKVPVKNLSCSGENTQTIGTYDAASGVVTFNPPLAKEEEVTCSGTVSTAELDADDIVDGIHGDEVVVVPSYEVDSDQELNGSSEAVGSPISDKAWLKLPATFTMSKNAVSDTVVARGRKGDTFTAAYNVTVKNTSVVAGTPESIIESPAPISGVKAIKVVARNTDGSNTRLLSSSSDVTLQDNSDGTFTLNKSELAAIPGNSNANGDSQATIDVLVTYQITSEDGLSATSEYLECRASDNGRGLRNRVYFLSEPDNDADACISLAIPRIELEKLINGEKADDRDHATAILPGAKDVEIAYAVTNLGKPDIEWFTIGDRYGEEAQSGRSLSIRGLQCDRNVDIATSGSSSVKVTPAAPLTQGQTITCSWRIENGERMRYNSDGYHVNTATVNASFMQSNSQSTNPDIISSDRAWAVQLPALDGLLPKSGGFGVAPYGLGALILFAGAFFINRRGRKV</sequence>
<feature type="transmembrane region" description="Helical" evidence="2">
    <location>
        <begin position="1342"/>
        <end position="1360"/>
    </location>
</feature>
<dbReference type="Gene3D" id="3.40.50.410">
    <property type="entry name" value="von Willebrand factor, type A domain"/>
    <property type="match status" value="1"/>
</dbReference>
<proteinExistence type="predicted"/>
<feature type="compositionally biased region" description="Basic and acidic residues" evidence="1">
    <location>
        <begin position="51"/>
        <end position="62"/>
    </location>
</feature>
<feature type="region of interest" description="Disordered" evidence="1">
    <location>
        <begin position="43"/>
        <end position="83"/>
    </location>
</feature>
<evidence type="ECO:0000256" key="1">
    <source>
        <dbReference type="SAM" id="MobiDB-lite"/>
    </source>
</evidence>
<dbReference type="PROSITE" id="PS50234">
    <property type="entry name" value="VWFA"/>
    <property type="match status" value="1"/>
</dbReference>
<dbReference type="InterPro" id="IPR036465">
    <property type="entry name" value="vWFA_dom_sf"/>
</dbReference>